<evidence type="ECO:0000313" key="2">
    <source>
        <dbReference type="EMBL" id="NMP29879.1"/>
    </source>
</evidence>
<name>A0A848MS56_9GAMM</name>
<keyword evidence="1" id="KW-1133">Transmembrane helix</keyword>
<comment type="caution">
    <text evidence="2">The sequence shown here is derived from an EMBL/GenBank/DDBJ whole genome shotgun (WGS) entry which is preliminary data.</text>
</comment>
<accession>A0A848MS56</accession>
<reference evidence="2 3" key="1">
    <citation type="submission" date="2020-01" db="EMBL/GenBank/DDBJ databases">
        <authorList>
            <person name="Lee S.D."/>
        </authorList>
    </citation>
    <scope>NUCLEOTIDE SEQUENCE [LARGE SCALE GENOMIC DNA]</scope>
    <source>
        <strain evidence="2 3">SAP-1</strain>
    </source>
</reference>
<feature type="transmembrane region" description="Helical" evidence="1">
    <location>
        <begin position="21"/>
        <end position="40"/>
    </location>
</feature>
<keyword evidence="1" id="KW-0812">Transmembrane</keyword>
<reference evidence="2 3" key="2">
    <citation type="submission" date="2020-06" db="EMBL/GenBank/DDBJ databases">
        <title>Polyphasic characterization of a Rahnella strain isolated from tree sap.</title>
        <authorList>
            <person name="Kim I.S."/>
        </authorList>
    </citation>
    <scope>NUCLEOTIDE SEQUENCE [LARGE SCALE GENOMIC DNA]</scope>
    <source>
        <strain evidence="2 3">SAP-1</strain>
    </source>
</reference>
<keyword evidence="3" id="KW-1185">Reference proteome</keyword>
<gene>
    <name evidence="2" type="ORF">GW590_23815</name>
</gene>
<evidence type="ECO:0000256" key="1">
    <source>
        <dbReference type="SAM" id="Phobius"/>
    </source>
</evidence>
<dbReference type="Proteomes" id="UP000585363">
    <property type="component" value="Unassembled WGS sequence"/>
</dbReference>
<dbReference type="AlphaFoldDB" id="A0A848MS56"/>
<keyword evidence="1" id="KW-0472">Membrane</keyword>
<evidence type="ECO:0000313" key="3">
    <source>
        <dbReference type="Proteomes" id="UP000585363"/>
    </source>
</evidence>
<protein>
    <recommendedName>
        <fullName evidence="4">Type VI secretion protein</fullName>
    </recommendedName>
</protein>
<sequence>MGWPIPAIPDHVVLPRPRYGVWLSILAVMSIVGLLSALFIGDISDFGQLIFYGAVPALLLWMCFFGARLNRYQQSLASAYTWDMETQQTKTEWQQWSRRQLAIVASVIFTPEEQGIALLLDEQGEIPMYPQKARPLFGPLQDLSAHLTEVDQGLEQQCSGYRHQLRKIYLLHANPIQEKSILKAVTNQWGLLPERVATIEDIPELQQQVQCNELFLLLCLQHWPNHIPQKSSEFISAQLITSPAFAHSQSLPVMAGMGRMMPLDTGKLVEDLVMLFDYNQIDNNKLPHIWLAGETENTALDIATFTSDRKLDLPNKWPLHRINLSFGPAGELSFALSLAMLAEAVSRTNQDQLVICQNPQQPGWLCLVTRELFNE</sequence>
<proteinExistence type="predicted"/>
<evidence type="ECO:0008006" key="4">
    <source>
        <dbReference type="Google" id="ProtNLM"/>
    </source>
</evidence>
<feature type="transmembrane region" description="Helical" evidence="1">
    <location>
        <begin position="46"/>
        <end position="67"/>
    </location>
</feature>
<dbReference type="RefSeq" id="WP_169405579.1">
    <property type="nucleotide sequence ID" value="NZ_JAADJU010000019.1"/>
</dbReference>
<organism evidence="2 3">
    <name type="scientific">Rouxiella aceris</name>
    <dbReference type="NCBI Taxonomy" id="2703884"/>
    <lineage>
        <taxon>Bacteria</taxon>
        <taxon>Pseudomonadati</taxon>
        <taxon>Pseudomonadota</taxon>
        <taxon>Gammaproteobacteria</taxon>
        <taxon>Enterobacterales</taxon>
        <taxon>Yersiniaceae</taxon>
        <taxon>Rouxiella</taxon>
    </lineage>
</organism>
<dbReference type="EMBL" id="JAADJU010000019">
    <property type="protein sequence ID" value="NMP29879.1"/>
    <property type="molecule type" value="Genomic_DNA"/>
</dbReference>